<sequence>RTISRAPRFVRNQVIARDLCMESLDEFIHRLSASMFARADGARTQHLRGIAPYHRRPPDARGLPRDLLDI</sequence>
<proteinExistence type="predicted"/>
<protein>
    <submittedName>
        <fullName evidence="1">Jg11622 protein</fullName>
    </submittedName>
</protein>
<comment type="caution">
    <text evidence="1">The sequence shown here is derived from an EMBL/GenBank/DDBJ whole genome shotgun (WGS) entry which is preliminary data.</text>
</comment>
<keyword evidence="2" id="KW-1185">Reference proteome</keyword>
<accession>A0A8S4QDP0</accession>
<dbReference type="EMBL" id="CAKXAJ010000301">
    <property type="protein sequence ID" value="CAH2207469.1"/>
    <property type="molecule type" value="Genomic_DNA"/>
</dbReference>
<organism evidence="1 2">
    <name type="scientific">Pararge aegeria aegeria</name>
    <dbReference type="NCBI Taxonomy" id="348720"/>
    <lineage>
        <taxon>Eukaryota</taxon>
        <taxon>Metazoa</taxon>
        <taxon>Ecdysozoa</taxon>
        <taxon>Arthropoda</taxon>
        <taxon>Hexapoda</taxon>
        <taxon>Insecta</taxon>
        <taxon>Pterygota</taxon>
        <taxon>Neoptera</taxon>
        <taxon>Endopterygota</taxon>
        <taxon>Lepidoptera</taxon>
        <taxon>Glossata</taxon>
        <taxon>Ditrysia</taxon>
        <taxon>Papilionoidea</taxon>
        <taxon>Nymphalidae</taxon>
        <taxon>Satyrinae</taxon>
        <taxon>Satyrini</taxon>
        <taxon>Parargina</taxon>
        <taxon>Pararge</taxon>
    </lineage>
</organism>
<feature type="non-terminal residue" evidence="1">
    <location>
        <position position="1"/>
    </location>
</feature>
<dbReference type="OrthoDB" id="412981at2759"/>
<evidence type="ECO:0000313" key="1">
    <source>
        <dbReference type="EMBL" id="CAH2207469.1"/>
    </source>
</evidence>
<gene>
    <name evidence="1" type="primary">jg11622</name>
    <name evidence="1" type="ORF">PAEG_LOCUS90</name>
</gene>
<evidence type="ECO:0000313" key="2">
    <source>
        <dbReference type="Proteomes" id="UP000838756"/>
    </source>
</evidence>
<dbReference type="Proteomes" id="UP000838756">
    <property type="component" value="Unassembled WGS sequence"/>
</dbReference>
<reference evidence="1" key="1">
    <citation type="submission" date="2022-03" db="EMBL/GenBank/DDBJ databases">
        <authorList>
            <person name="Lindestad O."/>
        </authorList>
    </citation>
    <scope>NUCLEOTIDE SEQUENCE</scope>
</reference>
<dbReference type="AlphaFoldDB" id="A0A8S4QDP0"/>
<name>A0A8S4QDP0_9NEOP</name>